<evidence type="ECO:0000313" key="3">
    <source>
        <dbReference type="Proteomes" id="UP000095413"/>
    </source>
</evidence>
<evidence type="ECO:0000313" key="2">
    <source>
        <dbReference type="EMBL" id="CUP45803.1"/>
    </source>
</evidence>
<proteinExistence type="predicted"/>
<organism evidence="2 3">
    <name type="scientific">Blautia obeum</name>
    <dbReference type="NCBI Taxonomy" id="40520"/>
    <lineage>
        <taxon>Bacteria</taxon>
        <taxon>Bacillati</taxon>
        <taxon>Bacillota</taxon>
        <taxon>Clostridia</taxon>
        <taxon>Lachnospirales</taxon>
        <taxon>Lachnospiraceae</taxon>
        <taxon>Blautia</taxon>
    </lineage>
</organism>
<accession>A0A174NB19</accession>
<sequence length="133" mass="14714">MNYIYPAVFYPEDDGKYSVIFPDLNDLATYGDNLADAFAMAQEACGQYLFTSLRDGDVLPAPTPLDAVEKDEDAALVNLICVNLDEYARAYNDKAVKKTLSIPAWLNTACENYGINYSKVLQDALIAKIQARS</sequence>
<protein>
    <submittedName>
        <fullName evidence="2">Uncharacterized protein family (UPF0150)</fullName>
    </submittedName>
</protein>
<dbReference type="InterPro" id="IPR035069">
    <property type="entry name" value="TTHA1013/TTHA0281-like"/>
</dbReference>
<dbReference type="Gene3D" id="3.30.160.250">
    <property type="match status" value="1"/>
</dbReference>
<name>A0A174NB19_9FIRM</name>
<dbReference type="InterPro" id="IPR031807">
    <property type="entry name" value="HicB-like"/>
</dbReference>
<reference evidence="2 3" key="1">
    <citation type="submission" date="2015-09" db="EMBL/GenBank/DDBJ databases">
        <authorList>
            <consortium name="Pathogen Informatics"/>
        </authorList>
    </citation>
    <scope>NUCLEOTIDE SEQUENCE [LARGE SCALE GENOMIC DNA]</scope>
    <source>
        <strain evidence="2 3">2789STDY5834921</strain>
    </source>
</reference>
<feature type="domain" description="HicB-like antitoxin of toxin-antitoxin system" evidence="1">
    <location>
        <begin position="5"/>
        <end position="109"/>
    </location>
</feature>
<dbReference type="EMBL" id="CZBA01000006">
    <property type="protein sequence ID" value="CUP45803.1"/>
    <property type="molecule type" value="Genomic_DNA"/>
</dbReference>
<evidence type="ECO:0000259" key="1">
    <source>
        <dbReference type="Pfam" id="PF15919"/>
    </source>
</evidence>
<dbReference type="Pfam" id="PF15919">
    <property type="entry name" value="HicB_lk_antitox"/>
    <property type="match status" value="1"/>
</dbReference>
<gene>
    <name evidence="2" type="ORF">ERS852533_01428</name>
</gene>
<dbReference type="RefSeq" id="WP_055055840.1">
    <property type="nucleotide sequence ID" value="NZ_CZBA01000006.1"/>
</dbReference>
<dbReference type="AlphaFoldDB" id="A0A174NB19"/>
<dbReference type="SUPFAM" id="SSF143100">
    <property type="entry name" value="TTHA1013/TTHA0281-like"/>
    <property type="match status" value="1"/>
</dbReference>
<dbReference type="OrthoDB" id="5419659at2"/>
<dbReference type="Proteomes" id="UP000095413">
    <property type="component" value="Unassembled WGS sequence"/>
</dbReference>